<dbReference type="SUPFAM" id="SSF53756">
    <property type="entry name" value="UDP-Glycosyltransferase/glycogen phosphorylase"/>
    <property type="match status" value="1"/>
</dbReference>
<sequence>MAEENKLHIVMFPWLAFGHMIPFLELSKSIAQKGRTVSFVSTPRNIDRLIPKLPPSLEPLIEMVKLPLPRMSELPEEAESTMDIQTSDIQYLKKAFDGLQPELIRVLESRSPDWIIYDFAPYWLPPLAAQLGISCAFLSLVNAWFIAFLAPSAQDMLAGTGQRLKPEDFTVPPLWIPFPSKVAYRLHEIYRIFGLASENIASGVSDIYWTGKVIMGSDAIVIQHSVEFEPDWLNLLKELHQRPMIPIGFMPPLGEDSRDDENNSWLPISEWLGSHSKGSVIYVSLGSEVTLKQDEINELALGFQPKCHSLGFKGTLAFNSLACHSFGGQSGLNDDSVKLPDGFVERTRGSGIKILTHESVGGFLTHCGWSSIIEGVGFGRPLIMLPFMVDQGLNARVMVYKNVGIEVRRDEGNGSFTRSSVADSVRLVMVEDDGRSCRGKAKEMKAIFGDEDSHKRQISNFIEYLENQ</sequence>
<keyword evidence="5" id="KW-1185">Reference proteome</keyword>
<comment type="caution">
    <text evidence="4">The sequence shown here is derived from an EMBL/GenBank/DDBJ whole genome shotgun (WGS) entry which is preliminary data.</text>
</comment>
<dbReference type="InterPro" id="IPR002213">
    <property type="entry name" value="UDP_glucos_trans"/>
</dbReference>
<keyword evidence="2" id="KW-0328">Glycosyltransferase</keyword>
<dbReference type="InterPro" id="IPR050481">
    <property type="entry name" value="UDP-glycosyltransf_plant"/>
</dbReference>
<dbReference type="EMBL" id="JAVXUP010000766">
    <property type="protein sequence ID" value="KAK3021319.1"/>
    <property type="molecule type" value="Genomic_DNA"/>
</dbReference>
<dbReference type="GO" id="GO:0035251">
    <property type="term" value="F:UDP-glucosyltransferase activity"/>
    <property type="evidence" value="ECO:0007669"/>
    <property type="project" value="InterPro"/>
</dbReference>
<evidence type="ECO:0000256" key="3">
    <source>
        <dbReference type="ARBA" id="ARBA00022679"/>
    </source>
</evidence>
<evidence type="ECO:0000256" key="2">
    <source>
        <dbReference type="ARBA" id="ARBA00022676"/>
    </source>
</evidence>
<dbReference type="FunFam" id="3.40.50.2000:FF:000088">
    <property type="entry name" value="Glycosyltransferase"/>
    <property type="match status" value="1"/>
</dbReference>
<comment type="similarity">
    <text evidence="1">Belongs to the UDP-glycosyltransferase family.</text>
</comment>
<organism evidence="4 5">
    <name type="scientific">Escallonia herrerae</name>
    <dbReference type="NCBI Taxonomy" id="1293975"/>
    <lineage>
        <taxon>Eukaryota</taxon>
        <taxon>Viridiplantae</taxon>
        <taxon>Streptophyta</taxon>
        <taxon>Embryophyta</taxon>
        <taxon>Tracheophyta</taxon>
        <taxon>Spermatophyta</taxon>
        <taxon>Magnoliopsida</taxon>
        <taxon>eudicotyledons</taxon>
        <taxon>Gunneridae</taxon>
        <taxon>Pentapetalae</taxon>
        <taxon>asterids</taxon>
        <taxon>campanulids</taxon>
        <taxon>Escalloniales</taxon>
        <taxon>Escalloniaceae</taxon>
        <taxon>Escallonia</taxon>
    </lineage>
</organism>
<proteinExistence type="inferred from homology"/>
<evidence type="ECO:0000313" key="4">
    <source>
        <dbReference type="EMBL" id="KAK3021319.1"/>
    </source>
</evidence>
<name>A0AA88W8L9_9ASTE</name>
<feature type="non-terminal residue" evidence="4">
    <location>
        <position position="1"/>
    </location>
</feature>
<protein>
    <submittedName>
        <fullName evidence="4">Uncharacterized protein</fullName>
    </submittedName>
</protein>
<reference evidence="4" key="1">
    <citation type="submission" date="2022-12" db="EMBL/GenBank/DDBJ databases">
        <title>Draft genome assemblies for two species of Escallonia (Escalloniales).</title>
        <authorList>
            <person name="Chanderbali A."/>
            <person name="Dervinis C."/>
            <person name="Anghel I."/>
            <person name="Soltis D."/>
            <person name="Soltis P."/>
            <person name="Zapata F."/>
        </authorList>
    </citation>
    <scope>NUCLEOTIDE SEQUENCE</scope>
    <source>
        <strain evidence="4">UCBG64.0493</strain>
        <tissue evidence="4">Leaf</tissue>
    </source>
</reference>
<evidence type="ECO:0000256" key="1">
    <source>
        <dbReference type="ARBA" id="ARBA00009995"/>
    </source>
</evidence>
<dbReference type="Gene3D" id="3.40.50.2000">
    <property type="entry name" value="Glycogen Phosphorylase B"/>
    <property type="match status" value="2"/>
</dbReference>
<evidence type="ECO:0000313" key="5">
    <source>
        <dbReference type="Proteomes" id="UP001188597"/>
    </source>
</evidence>
<dbReference type="CDD" id="cd03784">
    <property type="entry name" value="GT1_Gtf-like"/>
    <property type="match status" value="1"/>
</dbReference>
<accession>A0AA88W8L9</accession>
<gene>
    <name evidence="4" type="ORF">RJ639_045827</name>
</gene>
<dbReference type="Proteomes" id="UP001188597">
    <property type="component" value="Unassembled WGS sequence"/>
</dbReference>
<dbReference type="AlphaFoldDB" id="A0AA88W8L9"/>
<dbReference type="PANTHER" id="PTHR48049:SF60">
    <property type="entry name" value="UDP-GLYCOSYLTRANSFERASE 91B1"/>
    <property type="match status" value="1"/>
</dbReference>
<dbReference type="PANTHER" id="PTHR48049">
    <property type="entry name" value="GLYCOSYLTRANSFERASE"/>
    <property type="match status" value="1"/>
</dbReference>
<dbReference type="Pfam" id="PF00201">
    <property type="entry name" value="UDPGT"/>
    <property type="match status" value="1"/>
</dbReference>
<dbReference type="FunFam" id="3.40.50.2000:FF:000037">
    <property type="entry name" value="Glycosyltransferase"/>
    <property type="match status" value="1"/>
</dbReference>
<keyword evidence="3" id="KW-0808">Transferase</keyword>